<dbReference type="Pfam" id="PF21959">
    <property type="entry name" value="DUF6923"/>
    <property type="match status" value="1"/>
</dbReference>
<sequence length="140" mass="15017">MLYAQYDLNPGSTTYGQQVSTGTANNCGYYFVDWAYVPGGGSNLYAIGTSRQSTTDGNGYLMQFSMTTRNCTMLANLGQLYPSQNQAQVGATYATADGYLYGSENYGGRIYRVRVTSAPYTAEFVANGTSATSNDGARCV</sequence>
<evidence type="ECO:0000259" key="1">
    <source>
        <dbReference type="Pfam" id="PF21959"/>
    </source>
</evidence>
<gene>
    <name evidence="2" type="ORF">PRZ48_009599</name>
</gene>
<comment type="caution">
    <text evidence="2">The sequence shown here is derived from an EMBL/GenBank/DDBJ whole genome shotgun (WGS) entry which is preliminary data.</text>
</comment>
<dbReference type="Proteomes" id="UP001305779">
    <property type="component" value="Unassembled WGS sequence"/>
</dbReference>
<keyword evidence="3" id="KW-1185">Reference proteome</keyword>
<protein>
    <recommendedName>
        <fullName evidence="1">DUF6923 domain-containing protein</fullName>
    </recommendedName>
</protein>
<proteinExistence type="predicted"/>
<dbReference type="EMBL" id="JAXOVC010000007">
    <property type="protein sequence ID" value="KAK4499087.1"/>
    <property type="molecule type" value="Genomic_DNA"/>
</dbReference>
<organism evidence="2 3">
    <name type="scientific">Zasmidium cellare</name>
    <name type="common">Wine cellar mold</name>
    <name type="synonym">Racodium cellare</name>
    <dbReference type="NCBI Taxonomy" id="395010"/>
    <lineage>
        <taxon>Eukaryota</taxon>
        <taxon>Fungi</taxon>
        <taxon>Dikarya</taxon>
        <taxon>Ascomycota</taxon>
        <taxon>Pezizomycotina</taxon>
        <taxon>Dothideomycetes</taxon>
        <taxon>Dothideomycetidae</taxon>
        <taxon>Mycosphaerellales</taxon>
        <taxon>Mycosphaerellaceae</taxon>
        <taxon>Zasmidium</taxon>
    </lineage>
</organism>
<evidence type="ECO:0000313" key="3">
    <source>
        <dbReference type="Proteomes" id="UP001305779"/>
    </source>
</evidence>
<feature type="domain" description="DUF6923" evidence="1">
    <location>
        <begin position="28"/>
        <end position="140"/>
    </location>
</feature>
<name>A0ABR0ECB4_ZASCE</name>
<reference evidence="2 3" key="1">
    <citation type="journal article" date="2023" name="G3 (Bethesda)">
        <title>A chromosome-level genome assembly of Zasmidium syzygii isolated from banana leaves.</title>
        <authorList>
            <person name="van Westerhoven A.C."/>
            <person name="Mehrabi R."/>
            <person name="Talebi R."/>
            <person name="Steentjes M.B.F."/>
            <person name="Corcolon B."/>
            <person name="Chong P.A."/>
            <person name="Kema G.H.J."/>
            <person name="Seidl M.F."/>
        </authorList>
    </citation>
    <scope>NUCLEOTIDE SEQUENCE [LARGE SCALE GENOMIC DNA]</scope>
    <source>
        <strain evidence="2 3">P124</strain>
    </source>
</reference>
<accession>A0ABR0ECB4</accession>
<evidence type="ECO:0000313" key="2">
    <source>
        <dbReference type="EMBL" id="KAK4499087.1"/>
    </source>
</evidence>
<dbReference type="InterPro" id="IPR054215">
    <property type="entry name" value="DUF6923"/>
</dbReference>